<evidence type="ECO:0000256" key="5">
    <source>
        <dbReference type="ARBA" id="ARBA00022741"/>
    </source>
</evidence>
<comment type="catalytic activity">
    <reaction evidence="1">
        <text>ATP + protein L-histidine = ADP + protein N-phospho-L-histidine.</text>
        <dbReference type="EC" id="2.7.13.3"/>
    </reaction>
</comment>
<dbReference type="Gene3D" id="3.30.565.10">
    <property type="entry name" value="Histidine kinase-like ATPase, C-terminal domain"/>
    <property type="match status" value="1"/>
</dbReference>
<dbReference type="Proteomes" id="UP000198221">
    <property type="component" value="Chromosome I"/>
</dbReference>
<keyword evidence="6 12" id="KW-0418">Kinase</keyword>
<evidence type="ECO:0000256" key="6">
    <source>
        <dbReference type="ARBA" id="ARBA00022777"/>
    </source>
</evidence>
<dbReference type="PANTHER" id="PTHR24421">
    <property type="entry name" value="NITRATE/NITRITE SENSOR PROTEIN NARX-RELATED"/>
    <property type="match status" value="1"/>
</dbReference>
<evidence type="ECO:0000259" key="10">
    <source>
        <dbReference type="Pfam" id="PF07730"/>
    </source>
</evidence>
<gene>
    <name evidence="12" type="ORF">GA0070613_4009</name>
</gene>
<dbReference type="EMBL" id="LT607754">
    <property type="protein sequence ID" value="SCG65500.1"/>
    <property type="molecule type" value="Genomic_DNA"/>
</dbReference>
<dbReference type="PANTHER" id="PTHR24421:SF10">
    <property type="entry name" value="NITRATE_NITRITE SENSOR PROTEIN NARQ"/>
    <property type="match status" value="1"/>
</dbReference>
<dbReference type="InterPro" id="IPR036890">
    <property type="entry name" value="HATPase_C_sf"/>
</dbReference>
<keyword evidence="7" id="KW-0067">ATP-binding</keyword>
<feature type="transmembrane region" description="Helical" evidence="9">
    <location>
        <begin position="46"/>
        <end position="63"/>
    </location>
</feature>
<dbReference type="InterPro" id="IPR050482">
    <property type="entry name" value="Sensor_HK_TwoCompSys"/>
</dbReference>
<evidence type="ECO:0000313" key="12">
    <source>
        <dbReference type="EMBL" id="SCG65500.1"/>
    </source>
</evidence>
<dbReference type="InterPro" id="IPR055558">
    <property type="entry name" value="DUF7134"/>
</dbReference>
<dbReference type="Pfam" id="PF23539">
    <property type="entry name" value="DUF7134"/>
    <property type="match status" value="1"/>
</dbReference>
<feature type="domain" description="DUF7134" evidence="11">
    <location>
        <begin position="2"/>
        <end position="139"/>
    </location>
</feature>
<dbReference type="InterPro" id="IPR011712">
    <property type="entry name" value="Sig_transdc_His_kin_sub3_dim/P"/>
</dbReference>
<dbReference type="GO" id="GO:0000155">
    <property type="term" value="F:phosphorelay sensor kinase activity"/>
    <property type="evidence" value="ECO:0007669"/>
    <property type="project" value="InterPro"/>
</dbReference>
<evidence type="ECO:0000256" key="1">
    <source>
        <dbReference type="ARBA" id="ARBA00000085"/>
    </source>
</evidence>
<keyword evidence="9" id="KW-0812">Transmembrane</keyword>
<protein>
    <recommendedName>
        <fullName evidence="2">histidine kinase</fullName>
        <ecNumber evidence="2">2.7.13.3</ecNumber>
    </recommendedName>
</protein>
<feature type="transmembrane region" description="Helical" evidence="9">
    <location>
        <begin position="90"/>
        <end position="106"/>
    </location>
</feature>
<evidence type="ECO:0000256" key="3">
    <source>
        <dbReference type="ARBA" id="ARBA00022553"/>
    </source>
</evidence>
<dbReference type="SUPFAM" id="SSF55874">
    <property type="entry name" value="ATPase domain of HSP90 chaperone/DNA topoisomerase II/histidine kinase"/>
    <property type="match status" value="1"/>
</dbReference>
<dbReference type="Pfam" id="PF07730">
    <property type="entry name" value="HisKA_3"/>
    <property type="match status" value="1"/>
</dbReference>
<sequence length="373" mass="40027">MVASALAALALASVWLIEPGQEPRPTVTVIALVMTGSLAWRRRAPTAVLTAVLIALLALATVAHTVSPMYALLATIIAVHAVGAYGPWRIGLVGIGVTAVVLWLGLWMDPTRHEFFDYPFALMLAAGSWGFGAALRSRERRAIRLQEQGEQLARQAVLEERARIARELHDVIAHSVSVMVVQTGLVRRRISRERPDEAHLLGEVEQIGRLALDEMRRLLGLLRADGEELALSPQPGLATLAGLVEQMRASGVPVELTVTGDQGPLPPGLDLAAYRIVQEALTNVLKHGAGSAAHVAIDHGRGQLTIGVTNTPPHQEGPSPHVGHGMVGMRERAALYGGTFEAGRRPDGTFSIRATLPVERERLVHVTGNEVSQ</sequence>
<accession>A0A1C5J4J3</accession>
<dbReference type="EC" id="2.7.13.3" evidence="2"/>
<dbReference type="GO" id="GO:0046983">
    <property type="term" value="F:protein dimerization activity"/>
    <property type="evidence" value="ECO:0007669"/>
    <property type="project" value="InterPro"/>
</dbReference>
<keyword evidence="9" id="KW-0472">Membrane</keyword>
<dbReference type="GO" id="GO:0016020">
    <property type="term" value="C:membrane"/>
    <property type="evidence" value="ECO:0007669"/>
    <property type="project" value="InterPro"/>
</dbReference>
<keyword evidence="8" id="KW-0902">Two-component regulatory system</keyword>
<keyword evidence="5" id="KW-0547">Nucleotide-binding</keyword>
<dbReference type="GO" id="GO:0005524">
    <property type="term" value="F:ATP binding"/>
    <property type="evidence" value="ECO:0007669"/>
    <property type="project" value="UniProtKB-KW"/>
</dbReference>
<proteinExistence type="predicted"/>
<dbReference type="AlphaFoldDB" id="A0A1C5J4J3"/>
<evidence type="ECO:0000256" key="8">
    <source>
        <dbReference type="ARBA" id="ARBA00023012"/>
    </source>
</evidence>
<evidence type="ECO:0000256" key="9">
    <source>
        <dbReference type="SAM" id="Phobius"/>
    </source>
</evidence>
<name>A0A1C5J4J3_9ACTN</name>
<keyword evidence="9" id="KW-1133">Transmembrane helix</keyword>
<evidence type="ECO:0000256" key="4">
    <source>
        <dbReference type="ARBA" id="ARBA00022679"/>
    </source>
</evidence>
<evidence type="ECO:0000313" key="13">
    <source>
        <dbReference type="Proteomes" id="UP000198221"/>
    </source>
</evidence>
<keyword evidence="4" id="KW-0808">Transferase</keyword>
<organism evidence="12 13">
    <name type="scientific">Micromonospora inositola</name>
    <dbReference type="NCBI Taxonomy" id="47865"/>
    <lineage>
        <taxon>Bacteria</taxon>
        <taxon>Bacillati</taxon>
        <taxon>Actinomycetota</taxon>
        <taxon>Actinomycetes</taxon>
        <taxon>Micromonosporales</taxon>
        <taxon>Micromonosporaceae</taxon>
        <taxon>Micromonospora</taxon>
    </lineage>
</organism>
<feature type="transmembrane region" description="Helical" evidence="9">
    <location>
        <begin position="118"/>
        <end position="135"/>
    </location>
</feature>
<dbReference type="CDD" id="cd16917">
    <property type="entry name" value="HATPase_UhpB-NarQ-NarX-like"/>
    <property type="match status" value="1"/>
</dbReference>
<reference evidence="13" key="1">
    <citation type="submission" date="2016-06" db="EMBL/GenBank/DDBJ databases">
        <authorList>
            <person name="Varghese N."/>
            <person name="Submissions Spin"/>
        </authorList>
    </citation>
    <scope>NUCLEOTIDE SEQUENCE [LARGE SCALE GENOMIC DNA]</scope>
    <source>
        <strain evidence="13">DSM 43819</strain>
    </source>
</reference>
<dbReference type="Gene3D" id="1.20.5.1930">
    <property type="match status" value="1"/>
</dbReference>
<evidence type="ECO:0000259" key="11">
    <source>
        <dbReference type="Pfam" id="PF23539"/>
    </source>
</evidence>
<feature type="domain" description="Signal transduction histidine kinase subgroup 3 dimerisation and phosphoacceptor" evidence="10">
    <location>
        <begin position="160"/>
        <end position="225"/>
    </location>
</feature>
<evidence type="ECO:0000256" key="2">
    <source>
        <dbReference type="ARBA" id="ARBA00012438"/>
    </source>
</evidence>
<evidence type="ECO:0000256" key="7">
    <source>
        <dbReference type="ARBA" id="ARBA00022840"/>
    </source>
</evidence>
<keyword evidence="13" id="KW-1185">Reference proteome</keyword>
<keyword evidence="3" id="KW-0597">Phosphoprotein</keyword>